<protein>
    <recommendedName>
        <fullName evidence="1">Glycosyl transferase family 1 domain-containing protein</fullName>
    </recommendedName>
</protein>
<dbReference type="PANTHER" id="PTHR12526:SF630">
    <property type="entry name" value="GLYCOSYLTRANSFERASE"/>
    <property type="match status" value="1"/>
</dbReference>
<comment type="caution">
    <text evidence="2">The sequence shown here is derived from an EMBL/GenBank/DDBJ whole genome shotgun (WGS) entry which is preliminary data.</text>
</comment>
<evidence type="ECO:0000259" key="1">
    <source>
        <dbReference type="Pfam" id="PF00534"/>
    </source>
</evidence>
<gene>
    <name evidence="2" type="ORF">C0601_02755</name>
</gene>
<reference evidence="2 3" key="1">
    <citation type="submission" date="2017-11" db="EMBL/GenBank/DDBJ databases">
        <title>Genome-resolved metagenomics identifies genetic mobility, metabolic interactions, and unexpected diversity in perchlorate-reducing communities.</title>
        <authorList>
            <person name="Barnum T.P."/>
            <person name="Figueroa I.A."/>
            <person name="Carlstrom C.I."/>
            <person name="Lucas L.N."/>
            <person name="Engelbrektson A.L."/>
            <person name="Coates J.D."/>
        </authorList>
    </citation>
    <scope>NUCLEOTIDE SEQUENCE [LARGE SCALE GENOMIC DNA]</scope>
    <source>
        <strain evidence="2">BM706</strain>
    </source>
</reference>
<evidence type="ECO:0000313" key="2">
    <source>
        <dbReference type="EMBL" id="PLX19110.1"/>
    </source>
</evidence>
<dbReference type="GO" id="GO:0016757">
    <property type="term" value="F:glycosyltransferase activity"/>
    <property type="evidence" value="ECO:0007669"/>
    <property type="project" value="InterPro"/>
</dbReference>
<proteinExistence type="predicted"/>
<dbReference type="Gene3D" id="3.40.50.2000">
    <property type="entry name" value="Glycogen Phosphorylase B"/>
    <property type="match status" value="2"/>
</dbReference>
<name>A0A2N5ZK89_MUIH1</name>
<accession>A0A2N5ZK89</accession>
<dbReference type="InterPro" id="IPR001296">
    <property type="entry name" value="Glyco_trans_1"/>
</dbReference>
<organism evidence="2 3">
    <name type="scientific">Muiribacterium halophilum</name>
    <dbReference type="NCBI Taxonomy" id="2053465"/>
    <lineage>
        <taxon>Bacteria</taxon>
        <taxon>Candidatus Muiribacteriota</taxon>
        <taxon>Candidatus Muiribacteriia</taxon>
        <taxon>Candidatus Muiribacteriales</taxon>
        <taxon>Candidatus Muiribacteriaceae</taxon>
        <taxon>Candidatus Muiribacterium</taxon>
    </lineage>
</organism>
<dbReference type="SUPFAM" id="SSF53756">
    <property type="entry name" value="UDP-Glycosyltransferase/glycogen phosphorylase"/>
    <property type="match status" value="1"/>
</dbReference>
<dbReference type="EMBL" id="PKTG01000041">
    <property type="protein sequence ID" value="PLX19110.1"/>
    <property type="molecule type" value="Genomic_DNA"/>
</dbReference>
<dbReference type="PANTHER" id="PTHR12526">
    <property type="entry name" value="GLYCOSYLTRANSFERASE"/>
    <property type="match status" value="1"/>
</dbReference>
<sequence length="341" mass="40465">MNNSFFYKNYIKNQNVFFCRADINYSRNQIILNLIKGLNLKKIKILPYGNKRKFFNAFFNRKRIINDFFISIYDSKFIDQRAYYNTNIKNKFILFFYDYINFKFSRYLLADTKEHFKYWKELFGKTKADVLVLPVLANNNIYFPEPGRRKVNKVGELKLLFYGSYIPLQGIDKIIKAINLIKHLNIKVKLIGNGLEFKKIIDLIKELNLSDIITVNGERVLEQDIAKEINDSDVIFGIFGNSRKAKSVVPNKVYQGLACKKCVLTMESLAIREFFDENSMYLVKNNIVSIKNAIQDLYENREKIKIYEENGYKQYNLLYNKTKIKFRRYIKQIEEKLKNGV</sequence>
<feature type="domain" description="Glycosyl transferase family 1" evidence="1">
    <location>
        <begin position="151"/>
        <end position="314"/>
    </location>
</feature>
<dbReference type="Proteomes" id="UP000234857">
    <property type="component" value="Unassembled WGS sequence"/>
</dbReference>
<evidence type="ECO:0000313" key="3">
    <source>
        <dbReference type="Proteomes" id="UP000234857"/>
    </source>
</evidence>
<dbReference type="Pfam" id="PF00534">
    <property type="entry name" value="Glycos_transf_1"/>
    <property type="match status" value="1"/>
</dbReference>
<dbReference type="AlphaFoldDB" id="A0A2N5ZK89"/>